<evidence type="ECO:0000256" key="3">
    <source>
        <dbReference type="ARBA" id="ARBA00022741"/>
    </source>
</evidence>
<feature type="region of interest" description="Disordered" evidence="6">
    <location>
        <begin position="634"/>
        <end position="662"/>
    </location>
</feature>
<accession>A0AAV9XWR5</accession>
<evidence type="ECO:0000259" key="7">
    <source>
        <dbReference type="PROSITE" id="PS50011"/>
    </source>
</evidence>
<dbReference type="SMART" id="SM00220">
    <property type="entry name" value="S_TKc"/>
    <property type="match status" value="1"/>
</dbReference>
<keyword evidence="4" id="KW-0418">Kinase</keyword>
<dbReference type="Gene3D" id="1.10.510.10">
    <property type="entry name" value="Transferase(Phosphotransferase) domain 1"/>
    <property type="match status" value="1"/>
</dbReference>
<gene>
    <name evidence="8" type="ORF">RS030_6863</name>
</gene>
<organism evidence="8 9">
    <name type="scientific">Cryptosporidium xiaoi</name>
    <dbReference type="NCBI Taxonomy" id="659607"/>
    <lineage>
        <taxon>Eukaryota</taxon>
        <taxon>Sar</taxon>
        <taxon>Alveolata</taxon>
        <taxon>Apicomplexa</taxon>
        <taxon>Conoidasida</taxon>
        <taxon>Coccidia</taxon>
        <taxon>Eucoccidiorida</taxon>
        <taxon>Eimeriorina</taxon>
        <taxon>Cryptosporidiidae</taxon>
        <taxon>Cryptosporidium</taxon>
    </lineage>
</organism>
<reference evidence="8 9" key="1">
    <citation type="submission" date="2023-10" db="EMBL/GenBank/DDBJ databases">
        <title>Comparative genomics analysis reveals potential genetic determinants of host preference in Cryptosporidium xiaoi.</title>
        <authorList>
            <person name="Xiao L."/>
            <person name="Li J."/>
        </authorList>
    </citation>
    <scope>NUCLEOTIDE SEQUENCE [LARGE SCALE GENOMIC DNA]</scope>
    <source>
        <strain evidence="8 9">52996</strain>
    </source>
</reference>
<dbReference type="GO" id="GO:0005634">
    <property type="term" value="C:nucleus"/>
    <property type="evidence" value="ECO:0007669"/>
    <property type="project" value="TreeGrafter"/>
</dbReference>
<keyword evidence="3" id="KW-0547">Nucleotide-binding</keyword>
<dbReference type="EMBL" id="JAWDEY010000034">
    <property type="protein sequence ID" value="KAK6588342.1"/>
    <property type="molecule type" value="Genomic_DNA"/>
</dbReference>
<evidence type="ECO:0000313" key="8">
    <source>
        <dbReference type="EMBL" id="KAK6588342.1"/>
    </source>
</evidence>
<name>A0AAV9XWR5_9CRYT</name>
<dbReference type="PANTHER" id="PTHR24345:SF91">
    <property type="entry name" value="SERINE_THREONINE-PROTEIN KINASE PLK4"/>
    <property type="match status" value="1"/>
</dbReference>
<dbReference type="Pfam" id="PF00069">
    <property type="entry name" value="Pkinase"/>
    <property type="match status" value="1"/>
</dbReference>
<evidence type="ECO:0000256" key="4">
    <source>
        <dbReference type="ARBA" id="ARBA00022777"/>
    </source>
</evidence>
<dbReference type="AlphaFoldDB" id="A0AAV9XWR5"/>
<keyword evidence="9" id="KW-1185">Reference proteome</keyword>
<evidence type="ECO:0000256" key="6">
    <source>
        <dbReference type="SAM" id="MobiDB-lite"/>
    </source>
</evidence>
<dbReference type="PROSITE" id="PS50011">
    <property type="entry name" value="PROTEIN_KINASE_DOM"/>
    <property type="match status" value="1"/>
</dbReference>
<comment type="caution">
    <text evidence="8">The sequence shown here is derived from an EMBL/GenBank/DDBJ whole genome shotgun (WGS) entry which is preliminary data.</text>
</comment>
<dbReference type="InterPro" id="IPR011009">
    <property type="entry name" value="Kinase-like_dom_sf"/>
</dbReference>
<dbReference type="SUPFAM" id="SSF56112">
    <property type="entry name" value="Protein kinase-like (PK-like)"/>
    <property type="match status" value="1"/>
</dbReference>
<dbReference type="Proteomes" id="UP001311799">
    <property type="component" value="Unassembled WGS sequence"/>
</dbReference>
<proteinExistence type="predicted"/>
<dbReference type="InterPro" id="IPR000719">
    <property type="entry name" value="Prot_kinase_dom"/>
</dbReference>
<keyword evidence="1" id="KW-0723">Serine/threonine-protein kinase</keyword>
<evidence type="ECO:0000256" key="5">
    <source>
        <dbReference type="ARBA" id="ARBA00022840"/>
    </source>
</evidence>
<protein>
    <recommendedName>
        <fullName evidence="7">Protein kinase domain-containing protein</fullName>
    </recommendedName>
</protein>
<keyword evidence="2" id="KW-0808">Transferase</keyword>
<dbReference type="PANTHER" id="PTHR24345">
    <property type="entry name" value="SERINE/THREONINE-PROTEIN KINASE PLK"/>
    <property type="match status" value="1"/>
</dbReference>
<sequence length="827" mass="94330">MNFENINGADGLDSIGKLVNYSNYSSSGISTVASLQSCDTSLFGDQFCSISEAESVGRSIHDSREFAFLEKVKCENSLNKASSSGIGGNEKQINNNISYPGNFQGNLGIKVLYRCDNSDHLDKNVNKEKLSGTTGLPMSIRSGESCVITVNDRKVRVIPSIKLCKDTFPIPTHFKNSDELVNYYTGKVLRSSDSLYYIEKKLQQALYGAVFLAYELNKIELSSSFEFNLSDPSSFPIDSTDEDEKICFRYDRKKDRIAIKISSMSLKKRKPTLKEDIEAEVLYSNKMKGHKNVLEYSEIWQDSFKNIYIKMEYAEYEDLFEVMKKRRKPLTENEARWLFTHIFSAVTYLHSNLMAMRDLSLENVLMFNREPNFFGFSDDMNVHGIIRPGDTIMYPKITDPGQACEIKSEKKDIVVSNLWKVHVINPRDSGYQLQKVEFLFGKSFRPPEAYSIGSYYDPTKVDVFCLGWMLLYTLTKYQPFETCRLVTDNINDKKYNNEGFINNIFGKIIGNNNKNSPLGEKKYVPKDENWSYIYNGRVYDLFRKIKATRLSPEVLHLIENMLNPNFKERFSMNNVLEHPWLSNSSLKSNSVLSPIMSSTILVPQKQVVHKHKQVNNIVKPSVFFEKIDGIGVNNNKGPKKSDVGTNNQSSNNNLPLDNTGSKNTKLVSNFITNKGKESSQIINNERLNSMIKRTNDKLKVTRISLPSSVSLSPSSSSFSKKDQDIEIIAKMLDKNCINKDHSEFKTHDQTKILSDNKKHPNEISQQTINDLNKCHIEIGKMNKKKVFLLSQMKSSGINSKKSIHIKKKSEHYFISDLWSFISGSNTN</sequence>
<feature type="domain" description="Protein kinase" evidence="7">
    <location>
        <begin position="196"/>
        <end position="581"/>
    </location>
</feature>
<evidence type="ECO:0000256" key="1">
    <source>
        <dbReference type="ARBA" id="ARBA00022527"/>
    </source>
</evidence>
<keyword evidence="5" id="KW-0067">ATP-binding</keyword>
<dbReference type="GO" id="GO:0004674">
    <property type="term" value="F:protein serine/threonine kinase activity"/>
    <property type="evidence" value="ECO:0007669"/>
    <property type="project" value="UniProtKB-KW"/>
</dbReference>
<feature type="compositionally biased region" description="Polar residues" evidence="6">
    <location>
        <begin position="643"/>
        <end position="662"/>
    </location>
</feature>
<dbReference type="Gene3D" id="3.30.200.20">
    <property type="entry name" value="Phosphorylase Kinase, domain 1"/>
    <property type="match status" value="1"/>
</dbReference>
<evidence type="ECO:0000256" key="2">
    <source>
        <dbReference type="ARBA" id="ARBA00022679"/>
    </source>
</evidence>
<evidence type="ECO:0000313" key="9">
    <source>
        <dbReference type="Proteomes" id="UP001311799"/>
    </source>
</evidence>
<dbReference type="GO" id="GO:0005524">
    <property type="term" value="F:ATP binding"/>
    <property type="evidence" value="ECO:0007669"/>
    <property type="project" value="UniProtKB-KW"/>
</dbReference>